<evidence type="ECO:0000259" key="3">
    <source>
        <dbReference type="Pfam" id="PF00881"/>
    </source>
</evidence>
<dbReference type="Proteomes" id="UP000660339">
    <property type="component" value="Unassembled WGS sequence"/>
</dbReference>
<keyword evidence="5" id="KW-1185">Reference proteome</keyword>
<evidence type="ECO:0000313" key="4">
    <source>
        <dbReference type="EMBL" id="GIG14674.1"/>
    </source>
</evidence>
<protein>
    <recommendedName>
        <fullName evidence="3">Nitroreductase domain-containing protein</fullName>
    </recommendedName>
</protein>
<comment type="caution">
    <text evidence="4">The sequence shown here is derived from an EMBL/GenBank/DDBJ whole genome shotgun (WGS) entry which is preliminary data.</text>
</comment>
<gene>
    <name evidence="4" type="ORF">Cme02nite_30060</name>
</gene>
<evidence type="ECO:0000256" key="1">
    <source>
        <dbReference type="ARBA" id="ARBA00007118"/>
    </source>
</evidence>
<name>A0A8J3PFG2_9ACTN</name>
<dbReference type="InterPro" id="IPR000415">
    <property type="entry name" value="Nitroreductase-like"/>
</dbReference>
<dbReference type="PANTHER" id="PTHR43673">
    <property type="entry name" value="NAD(P)H NITROREDUCTASE YDGI-RELATED"/>
    <property type="match status" value="1"/>
</dbReference>
<evidence type="ECO:0000256" key="2">
    <source>
        <dbReference type="ARBA" id="ARBA00023002"/>
    </source>
</evidence>
<comment type="similarity">
    <text evidence="1">Belongs to the nitroreductase family.</text>
</comment>
<accession>A0A8J3PFG2</accession>
<dbReference type="AlphaFoldDB" id="A0A8J3PFG2"/>
<dbReference type="SUPFAM" id="SSF55469">
    <property type="entry name" value="FMN-dependent nitroreductase-like"/>
    <property type="match status" value="1"/>
</dbReference>
<dbReference type="InterPro" id="IPR029479">
    <property type="entry name" value="Nitroreductase"/>
</dbReference>
<sequence>MGERGDGPRGKIRRMEFKDVIRRRRMVRHYADRPLSPEVIERILASALRAPSAGFSQGWAFLALTEPADRARFWPFVPTRVAQTPTMQLAPLVVIPLAHKAAYLARYAQPDKGWEDQAEARWPVPYWHIDTGMASLMMLLSAVDEGLSACFFGIMPQQGPDFDAVTEVPAHTDALRAAFGIPAEYVPIGGICIGYRADDAPAQGSHVAQRRRGTAEVIHRGQWGVHAS</sequence>
<organism evidence="4 5">
    <name type="scientific">Catellatospora methionotrophica</name>
    <dbReference type="NCBI Taxonomy" id="121620"/>
    <lineage>
        <taxon>Bacteria</taxon>
        <taxon>Bacillati</taxon>
        <taxon>Actinomycetota</taxon>
        <taxon>Actinomycetes</taxon>
        <taxon>Micromonosporales</taxon>
        <taxon>Micromonosporaceae</taxon>
        <taxon>Catellatospora</taxon>
    </lineage>
</organism>
<evidence type="ECO:0000313" key="5">
    <source>
        <dbReference type="Proteomes" id="UP000660339"/>
    </source>
</evidence>
<dbReference type="EMBL" id="BONJ01000016">
    <property type="protein sequence ID" value="GIG14674.1"/>
    <property type="molecule type" value="Genomic_DNA"/>
</dbReference>
<reference evidence="4" key="1">
    <citation type="submission" date="2021-01" db="EMBL/GenBank/DDBJ databases">
        <title>Whole genome shotgun sequence of Catellatospora methionotrophica NBRC 14553.</title>
        <authorList>
            <person name="Komaki H."/>
            <person name="Tamura T."/>
        </authorList>
    </citation>
    <scope>NUCLEOTIDE SEQUENCE</scope>
    <source>
        <strain evidence="4">NBRC 14553</strain>
    </source>
</reference>
<dbReference type="PANTHER" id="PTHR43673:SF10">
    <property type="entry name" value="NADH DEHYDROGENASE_NAD(P)H NITROREDUCTASE XCC3605-RELATED"/>
    <property type="match status" value="1"/>
</dbReference>
<dbReference type="Gene3D" id="3.40.109.10">
    <property type="entry name" value="NADH Oxidase"/>
    <property type="match status" value="1"/>
</dbReference>
<dbReference type="Pfam" id="PF00881">
    <property type="entry name" value="Nitroreductase"/>
    <property type="match status" value="1"/>
</dbReference>
<keyword evidence="2" id="KW-0560">Oxidoreductase</keyword>
<feature type="domain" description="Nitroreductase" evidence="3">
    <location>
        <begin position="21"/>
        <end position="195"/>
    </location>
</feature>
<dbReference type="GO" id="GO:0016491">
    <property type="term" value="F:oxidoreductase activity"/>
    <property type="evidence" value="ECO:0007669"/>
    <property type="project" value="UniProtKB-KW"/>
</dbReference>
<proteinExistence type="inferred from homology"/>